<reference evidence="11" key="1">
    <citation type="submission" date="2015-03" db="EMBL/GenBank/DDBJ databases">
        <authorList>
            <person name="Urmite Genomes"/>
        </authorList>
    </citation>
    <scope>NUCLEOTIDE SEQUENCE [LARGE SCALE GENOMIC DNA]</scope>
    <source>
        <strain evidence="11">Arc-Hr</strain>
    </source>
</reference>
<evidence type="ECO:0000256" key="2">
    <source>
        <dbReference type="ARBA" id="ARBA00012935"/>
    </source>
</evidence>
<feature type="domain" description="UDP-glucose/GDP-mannose dehydrogenase C-terminal" evidence="9">
    <location>
        <begin position="315"/>
        <end position="415"/>
    </location>
</feature>
<evidence type="ECO:0000256" key="5">
    <source>
        <dbReference type="ARBA" id="ARBA00023027"/>
    </source>
</evidence>
<name>A0A0D6JVD5_9EURY</name>
<accession>A0A0D6JVD5</accession>
<dbReference type="RefSeq" id="WP_089780956.1">
    <property type="nucleotide sequence ID" value="NZ_CABLRR010000005.1"/>
</dbReference>
<keyword evidence="5" id="KW-0520">NAD</keyword>
<dbReference type="GO" id="GO:0000271">
    <property type="term" value="P:polysaccharide biosynthetic process"/>
    <property type="evidence" value="ECO:0007669"/>
    <property type="project" value="InterPro"/>
</dbReference>
<dbReference type="Pfam" id="PF03721">
    <property type="entry name" value="UDPG_MGDP_dh_N"/>
    <property type="match status" value="1"/>
</dbReference>
<organism evidence="10 11">
    <name type="scientific">Haloferax massiliensis</name>
    <dbReference type="NCBI Taxonomy" id="1476858"/>
    <lineage>
        <taxon>Archaea</taxon>
        <taxon>Methanobacteriati</taxon>
        <taxon>Methanobacteriota</taxon>
        <taxon>Stenosarchaea group</taxon>
        <taxon>Halobacteria</taxon>
        <taxon>Halobacteriales</taxon>
        <taxon>Haloferacaceae</taxon>
        <taxon>Haloferax</taxon>
    </lineage>
</organism>
<dbReference type="AlphaFoldDB" id="A0A0D6JVD5"/>
<dbReference type="InterPro" id="IPR036220">
    <property type="entry name" value="UDP-Glc/GDP-Man_DH_C_sf"/>
</dbReference>
<evidence type="ECO:0000256" key="7">
    <source>
        <dbReference type="ARBA" id="ARBA00049130"/>
    </source>
</evidence>
<dbReference type="SUPFAM" id="SSF51735">
    <property type="entry name" value="NAD(P)-binding Rossmann-fold domains"/>
    <property type="match status" value="1"/>
</dbReference>
<dbReference type="OrthoDB" id="372050at2157"/>
<dbReference type="PANTHER" id="PTHR43491:SF2">
    <property type="entry name" value="UDP-N-ACETYL-D-MANNOSAMINE DEHYDROGENASE"/>
    <property type="match status" value="1"/>
</dbReference>
<dbReference type="GO" id="GO:0089714">
    <property type="term" value="F:UDP-N-acetyl-D-mannosamine dehydrogenase activity"/>
    <property type="evidence" value="ECO:0007669"/>
    <property type="project" value="UniProtKB-EC"/>
</dbReference>
<dbReference type="GO" id="GO:0051287">
    <property type="term" value="F:NAD binding"/>
    <property type="evidence" value="ECO:0007669"/>
    <property type="project" value="InterPro"/>
</dbReference>
<dbReference type="EMBL" id="CSTE01000005">
    <property type="protein sequence ID" value="CQR52944.1"/>
    <property type="molecule type" value="Genomic_DNA"/>
</dbReference>
<sequence>MTDTVCVVGLGYVGLPLAIEFDRAGKSVIGYDVDPDKVSTLSAGTDPTGDVTDEGVAASDVLFTTDATHISDADFVVVTVPTPVDSMENPDLRFVESAAETIGRHVSPGTTVVLESTVYPGATESVLVPALEAESGFTVGEDVFVGYSPERASPGDTGRSVKDVVKVVGANSEDVRERLADLYGSIVDAGIHRAPDIETAEASKVIENVQRDMNIALVNELAIACDHMGLTTKDVLEAAGTKWNFHDGYSPGFVGGHCIPVDPFYLTYRSKREGFSPKLVLQAREINEYVPVHAARKAVKTINESGRVLQDTRLLVLGLAYKPGVGDIRSSDVSTMIEKLDEFHVDCVGYDPHADPDESREVFGIDVVESVDFDAYDGVVVATGHEEFTGYDLGEMAAELGSDPVMIDVADVFDADEADERGFHYAQL</sequence>
<evidence type="ECO:0000313" key="10">
    <source>
        <dbReference type="EMBL" id="CQR52944.1"/>
    </source>
</evidence>
<dbReference type="InterPro" id="IPR036291">
    <property type="entry name" value="NAD(P)-bd_dom_sf"/>
</dbReference>
<dbReference type="EC" id="1.1.1.336" evidence="2"/>
<dbReference type="Proteomes" id="UP000198902">
    <property type="component" value="Unassembled WGS sequence"/>
</dbReference>
<dbReference type="SMART" id="SM00984">
    <property type="entry name" value="UDPG_MGDP_dh_C"/>
    <property type="match status" value="1"/>
</dbReference>
<comment type="catalytic activity">
    <reaction evidence="7">
        <text>UDP-N-acetyl-alpha-D-mannosamine + 2 NAD(+) + H2O = UDP-N-acetyl-alpha-D-mannosaminouronate + 2 NADH + 3 H(+)</text>
        <dbReference type="Rhea" id="RHEA:25780"/>
        <dbReference type="ChEBI" id="CHEBI:15377"/>
        <dbReference type="ChEBI" id="CHEBI:15378"/>
        <dbReference type="ChEBI" id="CHEBI:57540"/>
        <dbReference type="ChEBI" id="CHEBI:57945"/>
        <dbReference type="ChEBI" id="CHEBI:68623"/>
        <dbReference type="ChEBI" id="CHEBI:70731"/>
        <dbReference type="EC" id="1.1.1.336"/>
    </reaction>
</comment>
<dbReference type="Pfam" id="PF03720">
    <property type="entry name" value="UDPG_MGDP_dh_C"/>
    <property type="match status" value="1"/>
</dbReference>
<dbReference type="PIRSF" id="PIRSF500136">
    <property type="entry name" value="UDP_ManNAc_DH"/>
    <property type="match status" value="1"/>
</dbReference>
<dbReference type="InterPro" id="IPR028359">
    <property type="entry name" value="UDP_ManNAc/GlcNAc_DH"/>
</dbReference>
<evidence type="ECO:0000256" key="1">
    <source>
        <dbReference type="ARBA" id="ARBA00006601"/>
    </source>
</evidence>
<dbReference type="InterPro" id="IPR014027">
    <property type="entry name" value="UDP-Glc/GDP-Man_DH_C"/>
</dbReference>
<dbReference type="PANTHER" id="PTHR43491">
    <property type="entry name" value="UDP-N-ACETYL-D-MANNOSAMINE DEHYDROGENASE"/>
    <property type="match status" value="1"/>
</dbReference>
<dbReference type="Gene3D" id="3.40.50.720">
    <property type="entry name" value="NAD(P)-binding Rossmann-like Domain"/>
    <property type="match status" value="2"/>
</dbReference>
<evidence type="ECO:0000313" key="11">
    <source>
        <dbReference type="Proteomes" id="UP000198902"/>
    </source>
</evidence>
<evidence type="ECO:0000256" key="8">
    <source>
        <dbReference type="PIRNR" id="PIRNR000124"/>
    </source>
</evidence>
<dbReference type="InterPro" id="IPR017476">
    <property type="entry name" value="UDP-Glc/GDP-Man"/>
</dbReference>
<dbReference type="InterPro" id="IPR001732">
    <property type="entry name" value="UDP-Glc/GDP-Man_DH_N"/>
</dbReference>
<dbReference type="Pfam" id="PF00984">
    <property type="entry name" value="UDPG_MGDP_dh"/>
    <property type="match status" value="1"/>
</dbReference>
<gene>
    <name evidence="10" type="primary">wbpA_1</name>
    <name evidence="10" type="ORF">BN996_03380</name>
</gene>
<dbReference type="GO" id="GO:0016628">
    <property type="term" value="F:oxidoreductase activity, acting on the CH-CH group of donors, NAD or NADP as acceptor"/>
    <property type="evidence" value="ECO:0007669"/>
    <property type="project" value="InterPro"/>
</dbReference>
<evidence type="ECO:0000256" key="3">
    <source>
        <dbReference type="ARBA" id="ARBA00016796"/>
    </source>
</evidence>
<proteinExistence type="inferred from homology"/>
<dbReference type="PIRSF" id="PIRSF000124">
    <property type="entry name" value="UDPglc_GDPman_dh"/>
    <property type="match status" value="1"/>
</dbReference>
<dbReference type="SUPFAM" id="SSF52413">
    <property type="entry name" value="UDP-glucose/GDP-mannose dehydrogenase C-terminal domain"/>
    <property type="match status" value="1"/>
</dbReference>
<keyword evidence="4" id="KW-0560">Oxidoreductase</keyword>
<protein>
    <recommendedName>
        <fullName evidence="3">UDP-N-acetyl-D-mannosamine dehydrogenase</fullName>
        <ecNumber evidence="2">1.1.1.336</ecNumber>
    </recommendedName>
    <alternativeName>
        <fullName evidence="6">UDP-ManNAc 6-dehydrogenase</fullName>
    </alternativeName>
</protein>
<evidence type="ECO:0000256" key="6">
    <source>
        <dbReference type="ARBA" id="ARBA00030172"/>
    </source>
</evidence>
<keyword evidence="11" id="KW-1185">Reference proteome</keyword>
<dbReference type="InterPro" id="IPR008927">
    <property type="entry name" value="6-PGluconate_DH-like_C_sf"/>
</dbReference>
<evidence type="ECO:0000256" key="4">
    <source>
        <dbReference type="ARBA" id="ARBA00023002"/>
    </source>
</evidence>
<comment type="similarity">
    <text evidence="1 8">Belongs to the UDP-glucose/GDP-mannose dehydrogenase family.</text>
</comment>
<dbReference type="InterPro" id="IPR014026">
    <property type="entry name" value="UDP-Glc/GDP-Man_DH_dimer"/>
</dbReference>
<evidence type="ECO:0000259" key="9">
    <source>
        <dbReference type="SMART" id="SM00984"/>
    </source>
</evidence>
<dbReference type="NCBIfam" id="TIGR03026">
    <property type="entry name" value="NDP-sugDHase"/>
    <property type="match status" value="1"/>
</dbReference>
<dbReference type="SUPFAM" id="SSF48179">
    <property type="entry name" value="6-phosphogluconate dehydrogenase C-terminal domain-like"/>
    <property type="match status" value="1"/>
</dbReference>